<name>A0A6I4R8J2_9STRE</name>
<evidence type="ECO:0000313" key="4">
    <source>
        <dbReference type="Proteomes" id="UP000435423"/>
    </source>
</evidence>
<dbReference type="Proteomes" id="UP000435060">
    <property type="component" value="Unassembled WGS sequence"/>
</dbReference>
<evidence type="ECO:0000313" key="2">
    <source>
        <dbReference type="EMBL" id="MWV56106.1"/>
    </source>
</evidence>
<protein>
    <submittedName>
        <fullName evidence="2">Uncharacterized protein</fullName>
    </submittedName>
</protein>
<evidence type="ECO:0000313" key="1">
    <source>
        <dbReference type="EMBL" id="MTB64118.1"/>
    </source>
</evidence>
<dbReference type="Proteomes" id="UP000435423">
    <property type="component" value="Unassembled WGS sequence"/>
</dbReference>
<dbReference type="EMBL" id="WUBJ01000004">
    <property type="protein sequence ID" value="MWV56106.1"/>
    <property type="molecule type" value="Genomic_DNA"/>
</dbReference>
<organism evidence="2 4">
    <name type="scientific">Streptococcus zhangguiae</name>
    <dbReference type="NCBI Taxonomy" id="2664091"/>
    <lineage>
        <taxon>Bacteria</taxon>
        <taxon>Bacillati</taxon>
        <taxon>Bacillota</taxon>
        <taxon>Bacilli</taxon>
        <taxon>Lactobacillales</taxon>
        <taxon>Streptococcaceae</taxon>
        <taxon>Streptococcus</taxon>
    </lineage>
</organism>
<dbReference type="RefSeq" id="WP_154608227.1">
    <property type="nucleotide sequence ID" value="NZ_CP072115.1"/>
</dbReference>
<dbReference type="AlphaFoldDB" id="A0A6I4R8J2"/>
<keyword evidence="3" id="KW-1185">Reference proteome</keyword>
<proteinExistence type="predicted"/>
<reference evidence="1 3" key="2">
    <citation type="submission" date="2019-11" db="EMBL/GenBank/DDBJ databases">
        <title>Streptococcis sp. isolated from the respiratory tract of Marmot.</title>
        <authorList>
            <person name="Zhang G."/>
        </authorList>
    </citation>
    <scope>NUCLEOTIDE SEQUENCE [LARGE SCALE GENOMIC DNA]</scope>
    <source>
        <strain evidence="1">Zg-86</strain>
        <strain evidence="3">zg-86</strain>
    </source>
</reference>
<dbReference type="EMBL" id="WLCG01000004">
    <property type="protein sequence ID" value="MTB64118.1"/>
    <property type="molecule type" value="Genomic_DNA"/>
</dbReference>
<sequence>MTSIPLKENLFREKMTAVRIVHAETGQLLGSANSMDFYPNTLSLFAIVDFFKIKPRTNYVLTVTVILPENGANLLYATRVNLEEEKINYRDEQGYGLANGSFDFQLSLNTKTDCLLLFSLIDEEGNELDTAYNYFKFI</sequence>
<reference evidence="2 4" key="1">
    <citation type="submission" date="2019-10" db="EMBL/GenBank/DDBJ databases">
        <title>Streptococcis sp, isolated from the respiratory tract of Marmot.</title>
        <authorList>
            <person name="Zhang G."/>
        </authorList>
    </citation>
    <scope>NUCLEOTIDE SEQUENCE [LARGE SCALE GENOMIC DNA]</scope>
    <source>
        <strain evidence="2">Zg-70</strain>
        <strain evidence="4">zg-70</strain>
    </source>
</reference>
<accession>A0A6I4R8J2</accession>
<comment type="caution">
    <text evidence="2">The sequence shown here is derived from an EMBL/GenBank/DDBJ whole genome shotgun (WGS) entry which is preliminary data.</text>
</comment>
<evidence type="ECO:0000313" key="3">
    <source>
        <dbReference type="Proteomes" id="UP000435060"/>
    </source>
</evidence>
<gene>
    <name evidence="1" type="ORF">GGG87_03760</name>
    <name evidence="2" type="ORF">GGH11_03800</name>
</gene>